<proteinExistence type="predicted"/>
<reference evidence="1" key="1">
    <citation type="submission" date="2021-01" db="EMBL/GenBank/DDBJ databases">
        <title>Complete genome sequence of Clostridiales bacterium R-7.</title>
        <authorList>
            <person name="Mahoney-Kurpe S.C."/>
            <person name="Palevich N."/>
            <person name="Koike S."/>
            <person name="Moon C.D."/>
            <person name="Attwood G.T."/>
        </authorList>
    </citation>
    <scope>NUCLEOTIDE SEQUENCE</scope>
    <source>
        <strain evidence="1">R-7</strain>
    </source>
</reference>
<dbReference type="EMBL" id="CP068393">
    <property type="protein sequence ID" value="QUC67349.1"/>
    <property type="molecule type" value="Genomic_DNA"/>
</dbReference>
<evidence type="ECO:0000313" key="2">
    <source>
        <dbReference type="Proteomes" id="UP000682782"/>
    </source>
</evidence>
<accession>A0AC61N1T6</accession>
<sequence>MKKGLCLLLALCLLLLLDGCAGRKIEDYQIPASTLSPAAARYTAPDGDGIVMENLKYQIYLPARDGLRLVAREVTIDAENLNDAVEKLMQQLLSYEGDTDAKPLGGSKPLELYGTHPIEISGGICTVNLTRTAKQLKLSEYYKHCLAISTTLCELNDINGVNILVEDESLPLDTPGYLPMGTLMGHAGESLPVLWEQMEAKKTPMTPTDKDPGKNPLNALATLYYPLPDGRGIACTIRMVNFAGQTPAQLTTKLMDEISSERQALSGGQNFPKLTELLLHDPVTSDLPDGGRLLTLSLREDAESVLEAAKTDLACCAAALTYTLTTFVPDISAVCIRIGDKAKTELKTKRFDPVIALSGMVKRSAVEQFLTSSVTVYFARNGILCECERPVAPRSVDSLRTQLCALMEGPDTSEREEGIKETLPGTVREDDILGISAEGDTLLVNLSENFRMAILEQGEEKETLACYSMVNTLCKNTGTKRVRFFFEGVQVEYIAGTIYWAGEFMYNIGLAEKGLG</sequence>
<organism evidence="1 2">
    <name type="scientific">Aristaeella hokkaidonensis</name>
    <dbReference type="NCBI Taxonomy" id="3046382"/>
    <lineage>
        <taxon>Bacteria</taxon>
        <taxon>Bacillati</taxon>
        <taxon>Bacillota</taxon>
        <taxon>Clostridia</taxon>
        <taxon>Eubacteriales</taxon>
        <taxon>Aristaeellaceae</taxon>
        <taxon>Aristaeella</taxon>
    </lineage>
</organism>
<evidence type="ECO:0000313" key="1">
    <source>
        <dbReference type="EMBL" id="QUC67349.1"/>
    </source>
</evidence>
<name>A0AC61N1T6_9FIRM</name>
<keyword evidence="2" id="KW-1185">Reference proteome</keyword>
<dbReference type="Proteomes" id="UP000682782">
    <property type="component" value="Chromosome"/>
</dbReference>
<gene>
    <name evidence="1" type="ORF">JYE49_01170</name>
</gene>
<protein>
    <submittedName>
        <fullName evidence="1">GerMN domain-containing protein</fullName>
    </submittedName>
</protein>